<reference evidence="2" key="1">
    <citation type="submission" date="2020-08" db="EMBL/GenBank/DDBJ databases">
        <title>Genome public.</title>
        <authorList>
            <person name="Liu C."/>
            <person name="Sun Q."/>
        </authorList>
    </citation>
    <scope>NUCLEOTIDE SEQUENCE</scope>
    <source>
        <strain evidence="2">NSJ-32</strain>
    </source>
</reference>
<evidence type="ECO:0000313" key="3">
    <source>
        <dbReference type="Proteomes" id="UP000657006"/>
    </source>
</evidence>
<gene>
    <name evidence="2" type="ORF">H8730_12330</name>
</gene>
<dbReference type="InterPro" id="IPR025510">
    <property type="entry name" value="DUF4397"/>
</dbReference>
<feature type="domain" description="DUF4397" evidence="1">
    <location>
        <begin position="9"/>
        <end position="121"/>
    </location>
</feature>
<evidence type="ECO:0000259" key="1">
    <source>
        <dbReference type="Pfam" id="PF14344"/>
    </source>
</evidence>
<dbReference type="Proteomes" id="UP000657006">
    <property type="component" value="Unassembled WGS sequence"/>
</dbReference>
<keyword evidence="3" id="KW-1185">Reference proteome</keyword>
<organism evidence="2 3">
    <name type="scientific">Bianquea renquensis</name>
    <dbReference type="NCBI Taxonomy" id="2763661"/>
    <lineage>
        <taxon>Bacteria</taxon>
        <taxon>Bacillati</taxon>
        <taxon>Bacillota</taxon>
        <taxon>Clostridia</taxon>
        <taxon>Eubacteriales</taxon>
        <taxon>Bianqueaceae</taxon>
        <taxon>Bianquea</taxon>
    </lineage>
</organism>
<dbReference type="Pfam" id="PF14344">
    <property type="entry name" value="DUF4397"/>
    <property type="match status" value="1"/>
</dbReference>
<evidence type="ECO:0000313" key="2">
    <source>
        <dbReference type="EMBL" id="MBC8544324.1"/>
    </source>
</evidence>
<dbReference type="RefSeq" id="WP_177713770.1">
    <property type="nucleotide sequence ID" value="NZ_JACRSQ010000019.1"/>
</dbReference>
<dbReference type="AlphaFoldDB" id="A0A926I1J8"/>
<accession>A0A926I1J8</accession>
<dbReference type="EMBL" id="JACRSQ010000019">
    <property type="protein sequence ID" value="MBC8544324.1"/>
    <property type="molecule type" value="Genomic_DNA"/>
</dbReference>
<name>A0A926I1J8_9FIRM</name>
<proteinExistence type="predicted"/>
<comment type="caution">
    <text evidence="2">The sequence shown here is derived from an EMBL/GenBank/DDBJ whole genome shotgun (WGS) entry which is preliminary data.</text>
</comment>
<protein>
    <submittedName>
        <fullName evidence="2">DUF4397 domain-containing protein</fullName>
    </submittedName>
</protein>
<sequence length="210" mass="23485">MDANNKQTYLRFFHGFPSNVAVDLYLGDRKIASGLTFGGFTPYTAVDPGRYMLVMYPAGERNAPLIKNDVVVPSGEIYTVIIGDRQGLPALAPVEDPRFHLPEDRVALRFGNMAPGMEPVNALLRLGEGEFEDLFPDVEYGQVTEYAIIEPGRYTMDVQLTNGEKRVLWVPNINLRQGRYYSIYMIGQGKEGETEFPLIAVIPLDGNSYL</sequence>